<proteinExistence type="inferred from homology"/>
<name>A0A0R1YIE6_9LACO</name>
<dbReference type="InterPro" id="IPR012341">
    <property type="entry name" value="6hp_glycosidase-like_sf"/>
</dbReference>
<dbReference type="PANTHER" id="PTHR36845:SF1">
    <property type="entry name" value="HYDROLASE, PUTATIVE (AFU_ORTHOLOGUE AFUA_7G05090)-RELATED"/>
    <property type="match status" value="1"/>
</dbReference>
<feature type="binding site" evidence="4">
    <location>
        <position position="236"/>
    </location>
    <ligand>
        <name>substrate</name>
    </ligand>
</feature>
<keyword evidence="1" id="KW-0378">Hydrolase</keyword>
<dbReference type="EMBL" id="AZFZ01000046">
    <property type="protein sequence ID" value="KRM42013.1"/>
    <property type="molecule type" value="Genomic_DNA"/>
</dbReference>
<dbReference type="GO" id="GO:0000272">
    <property type="term" value="P:polysaccharide catabolic process"/>
    <property type="evidence" value="ECO:0007669"/>
    <property type="project" value="TreeGrafter"/>
</dbReference>
<evidence type="ECO:0000256" key="2">
    <source>
        <dbReference type="ARBA" id="ARBA00038358"/>
    </source>
</evidence>
<evidence type="ECO:0000313" key="5">
    <source>
        <dbReference type="EMBL" id="KRM42013.1"/>
    </source>
</evidence>
<evidence type="ECO:0000313" key="6">
    <source>
        <dbReference type="Proteomes" id="UP000051010"/>
    </source>
</evidence>
<dbReference type="InterPro" id="IPR008928">
    <property type="entry name" value="6-hairpin_glycosidase_sf"/>
</dbReference>
<evidence type="ECO:0008006" key="7">
    <source>
        <dbReference type="Google" id="ProtNLM"/>
    </source>
</evidence>
<gene>
    <name evidence="5" type="ORF">FD47_GL001995</name>
</gene>
<dbReference type="Pfam" id="PF07470">
    <property type="entry name" value="Glyco_hydro_88"/>
    <property type="match status" value="1"/>
</dbReference>
<accession>A0A0R1YIE6</accession>
<organism evidence="5 6">
    <name type="scientific">Lentilactobacillus parafarraginis DSM 18390 = JCM 14109</name>
    <dbReference type="NCBI Taxonomy" id="1423786"/>
    <lineage>
        <taxon>Bacteria</taxon>
        <taxon>Bacillati</taxon>
        <taxon>Bacillota</taxon>
        <taxon>Bacilli</taxon>
        <taxon>Lactobacillales</taxon>
        <taxon>Lactobacillaceae</taxon>
        <taxon>Lentilactobacillus</taxon>
    </lineage>
</organism>
<feature type="binding site" evidence="4">
    <location>
        <position position="240"/>
    </location>
    <ligand>
        <name>substrate</name>
    </ligand>
</feature>
<feature type="binding site" evidence="4">
    <location>
        <position position="103"/>
    </location>
    <ligand>
        <name>substrate</name>
    </ligand>
</feature>
<dbReference type="InterPro" id="IPR010905">
    <property type="entry name" value="Glyco_hydro_88"/>
</dbReference>
<dbReference type="RefSeq" id="WP_056980640.1">
    <property type="nucleotide sequence ID" value="NZ_AZFZ01000046.1"/>
</dbReference>
<dbReference type="GO" id="GO:0052757">
    <property type="term" value="F:chondroitin hydrolase activity"/>
    <property type="evidence" value="ECO:0007669"/>
    <property type="project" value="TreeGrafter"/>
</dbReference>
<dbReference type="InterPro" id="IPR052369">
    <property type="entry name" value="UG_Glycosaminoglycan_Hydrolase"/>
</dbReference>
<feature type="active site" description="Proton donor" evidence="3">
    <location>
        <position position="164"/>
    </location>
</feature>
<protein>
    <recommendedName>
        <fullName evidence="7">Glycosyl hydrolase family 88</fullName>
    </recommendedName>
</protein>
<reference evidence="5 6" key="1">
    <citation type="journal article" date="2015" name="Genome Announc.">
        <title>Expanding the biotechnology potential of lactobacilli through comparative genomics of 213 strains and associated genera.</title>
        <authorList>
            <person name="Sun Z."/>
            <person name="Harris H.M."/>
            <person name="McCann A."/>
            <person name="Guo C."/>
            <person name="Argimon S."/>
            <person name="Zhang W."/>
            <person name="Yang X."/>
            <person name="Jeffery I.B."/>
            <person name="Cooney J.C."/>
            <person name="Kagawa T.F."/>
            <person name="Liu W."/>
            <person name="Song Y."/>
            <person name="Salvetti E."/>
            <person name="Wrobel A."/>
            <person name="Rasinkangas P."/>
            <person name="Parkhill J."/>
            <person name="Rea M.C."/>
            <person name="O'Sullivan O."/>
            <person name="Ritari J."/>
            <person name="Douillard F.P."/>
            <person name="Paul Ross R."/>
            <person name="Yang R."/>
            <person name="Briner A.E."/>
            <person name="Felis G.E."/>
            <person name="de Vos W.M."/>
            <person name="Barrangou R."/>
            <person name="Klaenhammer T.R."/>
            <person name="Caufield P.W."/>
            <person name="Cui Y."/>
            <person name="Zhang H."/>
            <person name="O'Toole P.W."/>
        </authorList>
    </citation>
    <scope>NUCLEOTIDE SEQUENCE [LARGE SCALE GENOMIC DNA]</scope>
    <source>
        <strain evidence="5 6">DSM 18390</strain>
    </source>
</reference>
<dbReference type="AlphaFoldDB" id="A0A0R1YIE6"/>
<dbReference type="Gene3D" id="1.50.10.10">
    <property type="match status" value="1"/>
</dbReference>
<evidence type="ECO:0000256" key="3">
    <source>
        <dbReference type="PIRSR" id="PIRSR610905-1"/>
    </source>
</evidence>
<dbReference type="PATRIC" id="fig|1423786.4.peg.2100"/>
<comment type="similarity">
    <text evidence="2">Belongs to the glycosyl hydrolase 88 family.</text>
</comment>
<evidence type="ECO:0000256" key="1">
    <source>
        <dbReference type="ARBA" id="ARBA00022801"/>
    </source>
</evidence>
<dbReference type="SUPFAM" id="SSF48208">
    <property type="entry name" value="Six-hairpin glycosidases"/>
    <property type="match status" value="1"/>
</dbReference>
<dbReference type="PANTHER" id="PTHR36845">
    <property type="entry name" value="HYDROLASE, PUTATIVE (AFU_ORTHOLOGUE AFUA_7G05090)-RELATED"/>
    <property type="match status" value="1"/>
</dbReference>
<comment type="caution">
    <text evidence="5">The sequence shown here is derived from an EMBL/GenBank/DDBJ whole genome shotgun (WGS) entry which is preliminary data.</text>
</comment>
<sequence>MQITKLGTVPDENVWATNVLSKLQKKISAEMRRLSTDIPYIPVNGHYEDEGSKDITWWTNGFWAGMLWQLYHATGDKDYETYARFSEKRLDDAFTNFMGLDHDVGFMWLHTAVADYRLTKHERSLARGLHAANLLNGRYNPIGKFIKAWNPDESGDRNGWVIIDSMMNISLLYWARDVTNDPRYDYIARTHADTVMQNHVRADGSVNHICIFDPKTGELLETRGGQGYGVGSSWSRGQAWAIYGFALSYVHTHDQRYLDTAKRAAHYFLANIERNDYESLVDFRAPKDPIQIDTSAAAIAACGLLEIGKQVPDLERQLYVDSALKILKHLDENNADYNVATDGIITDGSVQYNQNGPKRDRIVYADYFFVEAILRILGKDFLIW</sequence>
<dbReference type="Proteomes" id="UP000051010">
    <property type="component" value="Unassembled WGS sequence"/>
</dbReference>
<feature type="binding site" evidence="4">
    <location>
        <position position="164"/>
    </location>
    <ligand>
        <name>substrate</name>
    </ligand>
</feature>
<evidence type="ECO:0000256" key="4">
    <source>
        <dbReference type="PIRSR" id="PIRSR610905-2"/>
    </source>
</evidence>
<feature type="active site" description="Nucleophile" evidence="3">
    <location>
        <position position="103"/>
    </location>
</feature>